<accession>A0AA50CJR2</accession>
<keyword evidence="3" id="KW-1185">Reference proteome</keyword>
<sequence length="106" mass="11681">MTRFKRILVFAHLLLWVGFASAAYLEAGPFRARSCWQLIMLYLPPLQFVFMAIAVISVVTLLMCLFDGKLRMHPRIDLAWHGLILVAGLTACGLAGYAASGPIACL</sequence>
<evidence type="ECO:0000313" key="2">
    <source>
        <dbReference type="EMBL" id="WLR97222.1"/>
    </source>
</evidence>
<proteinExistence type="predicted"/>
<reference evidence="2 3" key="1">
    <citation type="submission" date="2023-08" db="EMBL/GenBank/DDBJ databases">
        <title>Pathogen: clinical or host-associated sample.</title>
        <authorList>
            <person name="Hergert J."/>
            <person name="Casey R."/>
            <person name="Wagner J."/>
            <person name="Young E.L."/>
            <person name="Oakeson K.F."/>
        </authorList>
    </citation>
    <scope>NUCLEOTIDE SEQUENCE [LARGE SCALE GENOMIC DNA]</scope>
    <source>
        <strain evidence="2 3">1760953</strain>
    </source>
</reference>
<evidence type="ECO:0000256" key="1">
    <source>
        <dbReference type="SAM" id="Phobius"/>
    </source>
</evidence>
<dbReference type="Proteomes" id="UP001234585">
    <property type="component" value="Chromosome"/>
</dbReference>
<keyword evidence="1" id="KW-1133">Transmembrane helix</keyword>
<dbReference type="AlphaFoldDB" id="A0AA50CJR2"/>
<dbReference type="RefSeq" id="WP_306037264.1">
    <property type="nucleotide sequence ID" value="NZ_CP132302.1"/>
</dbReference>
<gene>
    <name evidence="2" type="ORF">Q9313_16265</name>
</gene>
<dbReference type="EMBL" id="CP132302">
    <property type="protein sequence ID" value="WLR97222.1"/>
    <property type="molecule type" value="Genomic_DNA"/>
</dbReference>
<keyword evidence="1" id="KW-0812">Transmembrane</keyword>
<evidence type="ECO:0000313" key="3">
    <source>
        <dbReference type="Proteomes" id="UP001234585"/>
    </source>
</evidence>
<keyword evidence="1" id="KW-0472">Membrane</keyword>
<protein>
    <submittedName>
        <fullName evidence="2">Uncharacterized protein</fullName>
    </submittedName>
</protein>
<feature type="transmembrane region" description="Helical" evidence="1">
    <location>
        <begin position="78"/>
        <end position="99"/>
    </location>
</feature>
<organism evidence="2 3">
    <name type="scientific">Shinella sumterensis</name>
    <dbReference type="NCBI Taxonomy" id="1967501"/>
    <lineage>
        <taxon>Bacteria</taxon>
        <taxon>Pseudomonadati</taxon>
        <taxon>Pseudomonadota</taxon>
        <taxon>Alphaproteobacteria</taxon>
        <taxon>Hyphomicrobiales</taxon>
        <taxon>Rhizobiaceae</taxon>
        <taxon>Shinella</taxon>
    </lineage>
</organism>
<name>A0AA50CJR2_9HYPH</name>
<feature type="transmembrane region" description="Helical" evidence="1">
    <location>
        <begin position="46"/>
        <end position="66"/>
    </location>
</feature>